<name>A0A7D4CV13_9BACL</name>
<sequence length="110" mass="12878">MRKNRYYVGLHSGEISGEILQQQGSSPYQFEIEATEDEVQELNALLSKYSLEDTDTFWTAHIPYQNKLQSEQNKESDQSLRGIYHMIYRLGTSKTKQQIRDLQVLKPPRL</sequence>
<dbReference type="Proteomes" id="UP000503088">
    <property type="component" value="Chromosome"/>
</dbReference>
<dbReference type="GO" id="GO:0016787">
    <property type="term" value="F:hydrolase activity"/>
    <property type="evidence" value="ECO:0007669"/>
    <property type="project" value="UniProtKB-KW"/>
</dbReference>
<reference evidence="1 2" key="1">
    <citation type="submission" date="2020-01" db="EMBL/GenBank/DDBJ databases">
        <authorList>
            <person name="Gulvik C.A."/>
            <person name="Batra D.G."/>
        </authorList>
    </citation>
    <scope>NUCLEOTIDE SEQUENCE [LARGE SCALE GENOMIC DNA]</scope>
    <source>
        <strain evidence="1 2">W9323</strain>
    </source>
</reference>
<keyword evidence="2" id="KW-1185">Reference proteome</keyword>
<evidence type="ECO:0000313" key="2">
    <source>
        <dbReference type="Proteomes" id="UP000503088"/>
    </source>
</evidence>
<dbReference type="EMBL" id="CP048104">
    <property type="protein sequence ID" value="QKG83877.1"/>
    <property type="molecule type" value="Genomic_DNA"/>
</dbReference>
<accession>A0A7D4CV13</accession>
<organism evidence="1 2">
    <name type="scientific">Kroppenstedtia pulmonis</name>
    <dbReference type="NCBI Taxonomy" id="1380685"/>
    <lineage>
        <taxon>Bacteria</taxon>
        <taxon>Bacillati</taxon>
        <taxon>Bacillota</taxon>
        <taxon>Bacilli</taxon>
        <taxon>Bacillales</taxon>
        <taxon>Thermoactinomycetaceae</taxon>
        <taxon>Kroppenstedtia</taxon>
    </lineage>
</organism>
<proteinExistence type="predicted"/>
<gene>
    <name evidence="1" type="ORF">GXN76_04885</name>
</gene>
<dbReference type="RefSeq" id="WP_173221037.1">
    <property type="nucleotide sequence ID" value="NZ_CP048104.1"/>
</dbReference>
<keyword evidence="1" id="KW-0378">Hydrolase</keyword>
<dbReference type="KEGG" id="kpul:GXN76_04885"/>
<evidence type="ECO:0000313" key="1">
    <source>
        <dbReference type="EMBL" id="QKG83877.1"/>
    </source>
</evidence>
<dbReference type="AlphaFoldDB" id="A0A7D4CV13"/>
<protein>
    <submittedName>
        <fullName evidence="1">Hydrolase</fullName>
    </submittedName>
</protein>